<keyword evidence="2" id="KW-1133">Transmembrane helix</keyword>
<keyword evidence="7" id="KW-1185">Reference proteome</keyword>
<evidence type="ECO:0000259" key="4">
    <source>
        <dbReference type="Pfam" id="PF12955"/>
    </source>
</evidence>
<dbReference type="GO" id="GO:0005783">
    <property type="term" value="C:endoplasmic reticulum"/>
    <property type="evidence" value="ECO:0007669"/>
    <property type="project" value="TreeGrafter"/>
</dbReference>
<dbReference type="PANTHER" id="PTHR36853">
    <property type="entry name" value="EXPRESSED PROTEIN"/>
    <property type="match status" value="1"/>
</dbReference>
<keyword evidence="3" id="KW-0732">Signal</keyword>
<feature type="chain" id="PRO_5025637742" evidence="3">
    <location>
        <begin position="17"/>
        <end position="340"/>
    </location>
</feature>
<evidence type="ECO:0000313" key="7">
    <source>
        <dbReference type="Proteomes" id="UP000799421"/>
    </source>
</evidence>
<protein>
    <submittedName>
        <fullName evidence="6">Uncharacterized protein</fullName>
    </submittedName>
</protein>
<feature type="signal peptide" evidence="3">
    <location>
        <begin position="1"/>
        <end position="16"/>
    </location>
</feature>
<dbReference type="Pfam" id="PF21656">
    <property type="entry name" value="DUF6859"/>
    <property type="match status" value="1"/>
</dbReference>
<evidence type="ECO:0000256" key="1">
    <source>
        <dbReference type="SAM" id="MobiDB-lite"/>
    </source>
</evidence>
<gene>
    <name evidence="6" type="ORF">K470DRAFT_259239</name>
</gene>
<dbReference type="Pfam" id="PF12955">
    <property type="entry name" value="Vps3844_C"/>
    <property type="match status" value="1"/>
</dbReference>
<accession>A0A6A7BV40</accession>
<dbReference type="InterPro" id="IPR024382">
    <property type="entry name" value="Vps3844_C"/>
</dbReference>
<dbReference type="AlphaFoldDB" id="A0A6A7BV40"/>
<evidence type="ECO:0000256" key="2">
    <source>
        <dbReference type="SAM" id="Phobius"/>
    </source>
</evidence>
<organism evidence="6 7">
    <name type="scientific">Piedraia hortae CBS 480.64</name>
    <dbReference type="NCBI Taxonomy" id="1314780"/>
    <lineage>
        <taxon>Eukaryota</taxon>
        <taxon>Fungi</taxon>
        <taxon>Dikarya</taxon>
        <taxon>Ascomycota</taxon>
        <taxon>Pezizomycotina</taxon>
        <taxon>Dothideomycetes</taxon>
        <taxon>Dothideomycetidae</taxon>
        <taxon>Capnodiales</taxon>
        <taxon>Piedraiaceae</taxon>
        <taxon>Piedraia</taxon>
    </lineage>
</organism>
<evidence type="ECO:0000313" key="6">
    <source>
        <dbReference type="EMBL" id="KAF2859070.1"/>
    </source>
</evidence>
<feature type="domain" description="Vacuolar sorting protein Vps3844 C-terminal" evidence="4">
    <location>
        <begin position="236"/>
        <end position="329"/>
    </location>
</feature>
<dbReference type="InterPro" id="IPR053065">
    <property type="entry name" value="Archenteron_Induction-Rel"/>
</dbReference>
<dbReference type="InterPro" id="IPR049205">
    <property type="entry name" value="Vps3844_N"/>
</dbReference>
<dbReference type="OrthoDB" id="5583277at2759"/>
<feature type="domain" description="Vacuolar sorting protein Vps3844 N-terminal" evidence="5">
    <location>
        <begin position="35"/>
        <end position="132"/>
    </location>
</feature>
<dbReference type="Proteomes" id="UP000799421">
    <property type="component" value="Unassembled WGS sequence"/>
</dbReference>
<evidence type="ECO:0000259" key="5">
    <source>
        <dbReference type="Pfam" id="PF21656"/>
    </source>
</evidence>
<keyword evidence="2" id="KW-0472">Membrane</keyword>
<sequence>MHALLCLLGLCGLAVGHVHILNSPESSHDVTAPSTLSPVAARLVLAHRAGVESYHRSELSNPDVLDAINTFGERRSVVQTSKPKKKKMLVLADGDSNSVADNSLHGESSSFMISPAPSIEQVRNLWVDLAKQAHPNIYSLASDDEMLRTLSSTKGGEFLIANGSAALDSALRKFKDRIITLYMPEKGATGADWGTYDMPRLHDGLRKRKRDQDPLAPAATGSSSAPHKGPSHGSLCFASIEACEKDTGSCSGHGNCIQSAPGCFACKCAAKKDGKRTTYWAGTKCDKVDVSVQFWLIALFTVGLIGVISFAIGEVYALGNEKLPSVIGAGVAGIGARARS</sequence>
<feature type="transmembrane region" description="Helical" evidence="2">
    <location>
        <begin position="294"/>
        <end position="318"/>
    </location>
</feature>
<name>A0A6A7BV40_9PEZI</name>
<keyword evidence="2" id="KW-0812">Transmembrane</keyword>
<reference evidence="6" key="1">
    <citation type="journal article" date="2020" name="Stud. Mycol.">
        <title>101 Dothideomycetes genomes: a test case for predicting lifestyles and emergence of pathogens.</title>
        <authorList>
            <person name="Haridas S."/>
            <person name="Albert R."/>
            <person name="Binder M."/>
            <person name="Bloem J."/>
            <person name="Labutti K."/>
            <person name="Salamov A."/>
            <person name="Andreopoulos B."/>
            <person name="Baker S."/>
            <person name="Barry K."/>
            <person name="Bills G."/>
            <person name="Bluhm B."/>
            <person name="Cannon C."/>
            <person name="Castanera R."/>
            <person name="Culley D."/>
            <person name="Daum C."/>
            <person name="Ezra D."/>
            <person name="Gonzalez J."/>
            <person name="Henrissat B."/>
            <person name="Kuo A."/>
            <person name="Liang C."/>
            <person name="Lipzen A."/>
            <person name="Lutzoni F."/>
            <person name="Magnuson J."/>
            <person name="Mondo S."/>
            <person name="Nolan M."/>
            <person name="Ohm R."/>
            <person name="Pangilinan J."/>
            <person name="Park H.-J."/>
            <person name="Ramirez L."/>
            <person name="Alfaro M."/>
            <person name="Sun H."/>
            <person name="Tritt A."/>
            <person name="Yoshinaga Y."/>
            <person name="Zwiers L.-H."/>
            <person name="Turgeon B."/>
            <person name="Goodwin S."/>
            <person name="Spatafora J."/>
            <person name="Crous P."/>
            <person name="Grigoriev I."/>
        </authorList>
    </citation>
    <scope>NUCLEOTIDE SEQUENCE</scope>
    <source>
        <strain evidence="6">CBS 480.64</strain>
    </source>
</reference>
<feature type="region of interest" description="Disordered" evidence="1">
    <location>
        <begin position="208"/>
        <end position="230"/>
    </location>
</feature>
<evidence type="ECO:0000256" key="3">
    <source>
        <dbReference type="SAM" id="SignalP"/>
    </source>
</evidence>
<dbReference type="EMBL" id="MU005998">
    <property type="protein sequence ID" value="KAF2859070.1"/>
    <property type="molecule type" value="Genomic_DNA"/>
</dbReference>
<dbReference type="PANTHER" id="PTHR36853:SF1">
    <property type="entry name" value="DUF3844 DOMAIN-CONTAINING PROTEIN"/>
    <property type="match status" value="1"/>
</dbReference>
<proteinExistence type="predicted"/>